<sequence length="77" mass="8521">MNREHFLNALEEILELDAGTLKGNETLADIDTWDSLAFLSVIAMADEHFNIVIQGDKLEQISTVNDLVGLVQEHLAA</sequence>
<organism evidence="2 3">
    <name type="scientific">Shewanella jiangmenensis</name>
    <dbReference type="NCBI Taxonomy" id="2837387"/>
    <lineage>
        <taxon>Bacteria</taxon>
        <taxon>Pseudomonadati</taxon>
        <taxon>Pseudomonadota</taxon>
        <taxon>Gammaproteobacteria</taxon>
        <taxon>Alteromonadales</taxon>
        <taxon>Shewanellaceae</taxon>
        <taxon>Shewanella</taxon>
    </lineage>
</organism>
<dbReference type="Proteomes" id="UP001195903">
    <property type="component" value="Unassembled WGS sequence"/>
</dbReference>
<dbReference type="Gene3D" id="1.10.1200.10">
    <property type="entry name" value="ACP-like"/>
    <property type="match status" value="1"/>
</dbReference>
<reference evidence="2 3" key="1">
    <citation type="submission" date="2021-05" db="EMBL/GenBank/DDBJ databases">
        <title>Shewanella sp. JM162201.</title>
        <authorList>
            <person name="Xu S."/>
            <person name="Li A."/>
        </authorList>
    </citation>
    <scope>NUCLEOTIDE SEQUENCE [LARGE SCALE GENOMIC DNA]</scope>
    <source>
        <strain evidence="2 3">JM162201</strain>
    </source>
</reference>
<gene>
    <name evidence="2" type="ORF">KJI95_10445</name>
</gene>
<evidence type="ECO:0000313" key="2">
    <source>
        <dbReference type="EMBL" id="MBT1444942.1"/>
    </source>
</evidence>
<dbReference type="InterPro" id="IPR009081">
    <property type="entry name" value="PP-bd_ACP"/>
</dbReference>
<evidence type="ECO:0000313" key="3">
    <source>
        <dbReference type="Proteomes" id="UP001195903"/>
    </source>
</evidence>
<dbReference type="SUPFAM" id="SSF47336">
    <property type="entry name" value="ACP-like"/>
    <property type="match status" value="1"/>
</dbReference>
<dbReference type="EMBL" id="JAHEPS010000003">
    <property type="protein sequence ID" value="MBT1444942.1"/>
    <property type="molecule type" value="Genomic_DNA"/>
</dbReference>
<keyword evidence="3" id="KW-1185">Reference proteome</keyword>
<protein>
    <submittedName>
        <fullName evidence="2">Acyl carrier protein</fullName>
    </submittedName>
</protein>
<dbReference type="Pfam" id="PF00550">
    <property type="entry name" value="PP-binding"/>
    <property type="match status" value="1"/>
</dbReference>
<name>A0ABS5V3B5_9GAMM</name>
<proteinExistence type="predicted"/>
<feature type="domain" description="Carrier" evidence="1">
    <location>
        <begin position="7"/>
        <end position="71"/>
    </location>
</feature>
<dbReference type="RefSeq" id="WP_214507133.1">
    <property type="nucleotide sequence ID" value="NZ_JAHEPS010000003.1"/>
</dbReference>
<evidence type="ECO:0000259" key="1">
    <source>
        <dbReference type="Pfam" id="PF00550"/>
    </source>
</evidence>
<dbReference type="InterPro" id="IPR036736">
    <property type="entry name" value="ACP-like_sf"/>
</dbReference>
<accession>A0ABS5V3B5</accession>
<comment type="caution">
    <text evidence="2">The sequence shown here is derived from an EMBL/GenBank/DDBJ whole genome shotgun (WGS) entry which is preliminary data.</text>
</comment>